<dbReference type="Pfam" id="PF00172">
    <property type="entry name" value="Zn_clus"/>
    <property type="match status" value="1"/>
</dbReference>
<dbReference type="Gene3D" id="4.10.240.10">
    <property type="entry name" value="Zn(2)-C6 fungal-type DNA-binding domain"/>
    <property type="match status" value="1"/>
</dbReference>
<dbReference type="CDD" id="cd12148">
    <property type="entry name" value="fungal_TF_MHR"/>
    <property type="match status" value="1"/>
</dbReference>
<protein>
    <recommendedName>
        <fullName evidence="7">Zn(2)-C6 fungal-type domain-containing protein</fullName>
    </recommendedName>
</protein>
<evidence type="ECO:0000313" key="8">
    <source>
        <dbReference type="EMBL" id="KAJ5102782.1"/>
    </source>
</evidence>
<evidence type="ECO:0000256" key="3">
    <source>
        <dbReference type="ARBA" id="ARBA00023125"/>
    </source>
</evidence>
<dbReference type="GO" id="GO:0003677">
    <property type="term" value="F:DNA binding"/>
    <property type="evidence" value="ECO:0007669"/>
    <property type="project" value="UniProtKB-KW"/>
</dbReference>
<dbReference type="SUPFAM" id="SSF57701">
    <property type="entry name" value="Zn2/Cys6 DNA-binding domain"/>
    <property type="match status" value="1"/>
</dbReference>
<keyword evidence="9" id="KW-1185">Reference proteome</keyword>
<dbReference type="GeneID" id="81354784"/>
<dbReference type="InterPro" id="IPR050613">
    <property type="entry name" value="Sec_Metabolite_Reg"/>
</dbReference>
<dbReference type="GO" id="GO:0005634">
    <property type="term" value="C:nucleus"/>
    <property type="evidence" value="ECO:0007669"/>
    <property type="project" value="UniProtKB-SubCell"/>
</dbReference>
<accession>A0A9W9KF36</accession>
<reference evidence="8" key="1">
    <citation type="submission" date="2022-11" db="EMBL/GenBank/DDBJ databases">
        <authorList>
            <person name="Petersen C."/>
        </authorList>
    </citation>
    <scope>NUCLEOTIDE SEQUENCE</scope>
    <source>
        <strain evidence="8">IBT 30761</strain>
    </source>
</reference>
<evidence type="ECO:0000256" key="4">
    <source>
        <dbReference type="ARBA" id="ARBA00023163"/>
    </source>
</evidence>
<gene>
    <name evidence="8" type="ORF">N7532_003311</name>
</gene>
<dbReference type="PROSITE" id="PS50048">
    <property type="entry name" value="ZN2_CY6_FUNGAL_2"/>
    <property type="match status" value="1"/>
</dbReference>
<sequence length="312" mass="35201">MSAPGARPGLHPTEPLSRMFACVPCQRRKVRCDRNVPCAKCLKSQVRCIPSDQLPRRRKRRFPDKELLERLLEYEHLLRENHIYFSPLHGDSTDDYNISAQASERTLQIEPPSDREARRSSSPVVAKSDTAPEAKYTTHFPIGIAWDHAYGNVDPIFGICQETVDLSFQQPEPAQIFRLWQIYLDNVDPLLKVTHTQTLQSQVVDAVSVWKLLCLGIYCVAVLSLPSGECEVLFDAPKQSLLAKCQSACQQALVNCGFLRSDDRNCLIAFFFCMLGGPTRTAVYGPTFLVIYAWYRGPYSAARGHPQQVTVL</sequence>
<dbReference type="Proteomes" id="UP001149074">
    <property type="component" value="Unassembled WGS sequence"/>
</dbReference>
<keyword evidence="3" id="KW-0238">DNA-binding</keyword>
<reference evidence="8" key="2">
    <citation type="journal article" date="2023" name="IMA Fungus">
        <title>Comparative genomic study of the Penicillium genus elucidates a diverse pangenome and 15 lateral gene transfer events.</title>
        <authorList>
            <person name="Petersen C."/>
            <person name="Sorensen T."/>
            <person name="Nielsen M.R."/>
            <person name="Sondergaard T.E."/>
            <person name="Sorensen J.L."/>
            <person name="Fitzpatrick D.A."/>
            <person name="Frisvad J.C."/>
            <person name="Nielsen K.L."/>
        </authorList>
    </citation>
    <scope>NUCLEOTIDE SEQUENCE</scope>
    <source>
        <strain evidence="8">IBT 30761</strain>
    </source>
</reference>
<dbReference type="GO" id="GO:0000981">
    <property type="term" value="F:DNA-binding transcription factor activity, RNA polymerase II-specific"/>
    <property type="evidence" value="ECO:0007669"/>
    <property type="project" value="InterPro"/>
</dbReference>
<keyword evidence="4" id="KW-0804">Transcription</keyword>
<dbReference type="AlphaFoldDB" id="A0A9W9KF36"/>
<dbReference type="EMBL" id="JAPQKI010000004">
    <property type="protein sequence ID" value="KAJ5102782.1"/>
    <property type="molecule type" value="Genomic_DNA"/>
</dbReference>
<dbReference type="InterPro" id="IPR001138">
    <property type="entry name" value="Zn2Cys6_DnaBD"/>
</dbReference>
<dbReference type="PANTHER" id="PTHR31001">
    <property type="entry name" value="UNCHARACTERIZED TRANSCRIPTIONAL REGULATORY PROTEIN"/>
    <property type="match status" value="1"/>
</dbReference>
<feature type="region of interest" description="Disordered" evidence="6">
    <location>
        <begin position="104"/>
        <end position="129"/>
    </location>
</feature>
<feature type="domain" description="Zn(2)-C6 fungal-type" evidence="7">
    <location>
        <begin position="21"/>
        <end position="48"/>
    </location>
</feature>
<organism evidence="8 9">
    <name type="scientific">Penicillium argentinense</name>
    <dbReference type="NCBI Taxonomy" id="1131581"/>
    <lineage>
        <taxon>Eukaryota</taxon>
        <taxon>Fungi</taxon>
        <taxon>Dikarya</taxon>
        <taxon>Ascomycota</taxon>
        <taxon>Pezizomycotina</taxon>
        <taxon>Eurotiomycetes</taxon>
        <taxon>Eurotiomycetidae</taxon>
        <taxon>Eurotiales</taxon>
        <taxon>Aspergillaceae</taxon>
        <taxon>Penicillium</taxon>
    </lineage>
</organism>
<evidence type="ECO:0000256" key="5">
    <source>
        <dbReference type="ARBA" id="ARBA00023242"/>
    </source>
</evidence>
<evidence type="ECO:0000256" key="2">
    <source>
        <dbReference type="ARBA" id="ARBA00023015"/>
    </source>
</evidence>
<keyword evidence="2" id="KW-0805">Transcription regulation</keyword>
<dbReference type="GO" id="GO:0008270">
    <property type="term" value="F:zinc ion binding"/>
    <property type="evidence" value="ECO:0007669"/>
    <property type="project" value="InterPro"/>
</dbReference>
<dbReference type="InterPro" id="IPR036864">
    <property type="entry name" value="Zn2-C6_fun-type_DNA-bd_sf"/>
</dbReference>
<comment type="subcellular location">
    <subcellularLocation>
        <location evidence="1">Nucleus</location>
    </subcellularLocation>
</comment>
<dbReference type="PANTHER" id="PTHR31001:SF45">
    <property type="entry name" value="ZN(II)2CYS6 TRANSCRIPTION FACTOR (EUROFUNG)"/>
    <property type="match status" value="1"/>
</dbReference>
<keyword evidence="5" id="KW-0539">Nucleus</keyword>
<comment type="caution">
    <text evidence="8">The sequence shown here is derived from an EMBL/GenBank/DDBJ whole genome shotgun (WGS) entry which is preliminary data.</text>
</comment>
<evidence type="ECO:0000256" key="6">
    <source>
        <dbReference type="SAM" id="MobiDB-lite"/>
    </source>
</evidence>
<proteinExistence type="predicted"/>
<evidence type="ECO:0000313" key="9">
    <source>
        <dbReference type="Proteomes" id="UP001149074"/>
    </source>
</evidence>
<dbReference type="RefSeq" id="XP_056476162.1">
    <property type="nucleotide sequence ID" value="XM_056615805.1"/>
</dbReference>
<dbReference type="CDD" id="cd00067">
    <property type="entry name" value="GAL4"/>
    <property type="match status" value="1"/>
</dbReference>
<evidence type="ECO:0000256" key="1">
    <source>
        <dbReference type="ARBA" id="ARBA00004123"/>
    </source>
</evidence>
<evidence type="ECO:0000259" key="7">
    <source>
        <dbReference type="PROSITE" id="PS50048"/>
    </source>
</evidence>
<dbReference type="SMART" id="SM00066">
    <property type="entry name" value="GAL4"/>
    <property type="match status" value="1"/>
</dbReference>
<name>A0A9W9KF36_9EURO</name>
<dbReference type="OrthoDB" id="2269373at2759"/>